<evidence type="ECO:0000313" key="3">
    <source>
        <dbReference type="Proteomes" id="UP000001511"/>
    </source>
</evidence>
<keyword evidence="3" id="KW-1185">Reference proteome</keyword>
<reference evidence="2 3" key="1">
    <citation type="journal article" date="2010" name="PLoS ONE">
        <title>Genome erosion in a nitrogen-fixing vertically transmitted endosymbiotic multicellular cyanobacterium.</title>
        <authorList>
            <person name="Ran L."/>
            <person name="Larsson J."/>
            <person name="Vigil-Stenman T."/>
            <person name="Nylander J.A."/>
            <person name="Ininbergs K."/>
            <person name="Zheng W.W."/>
            <person name="Lapidus A."/>
            <person name="Lowry S."/>
            <person name="Haselkorn R."/>
            <person name="Bergman B."/>
        </authorList>
    </citation>
    <scope>NUCLEOTIDE SEQUENCE [LARGE SCALE GENOMIC DNA]</scope>
    <source>
        <strain evidence="2 3">0708</strain>
    </source>
</reference>
<proteinExistence type="predicted"/>
<evidence type="ECO:0000313" key="2">
    <source>
        <dbReference type="EMBL" id="ADI64701.1"/>
    </source>
</evidence>
<evidence type="ECO:0000256" key="1">
    <source>
        <dbReference type="SAM" id="Phobius"/>
    </source>
</evidence>
<dbReference type="NCBIfam" id="NF040558">
    <property type="entry name" value="CAS_Csx18"/>
    <property type="match status" value="1"/>
</dbReference>
<keyword evidence="1" id="KW-0812">Transmembrane</keyword>
<sequence>MSLSVAKRLMHYRSWLVAVVNGGITWIVLIIAPLGLLAVIICTLSVLLGSLMVSHLGQRDGIIG</sequence>
<protein>
    <submittedName>
        <fullName evidence="2">Uncharacterized protein</fullName>
    </submittedName>
</protein>
<feature type="transmembrane region" description="Helical" evidence="1">
    <location>
        <begin position="12"/>
        <end position="31"/>
    </location>
</feature>
<dbReference type="eggNOG" id="ENOG5033EGM">
    <property type="taxonomic scope" value="Bacteria"/>
</dbReference>
<keyword evidence="1" id="KW-1133">Transmembrane helix</keyword>
<dbReference type="Proteomes" id="UP000001511">
    <property type="component" value="Chromosome"/>
</dbReference>
<name>D7E0P5_NOSA0</name>
<dbReference type="KEGG" id="naz:Aazo_2866"/>
<accession>D7E0P5</accession>
<feature type="transmembrane region" description="Helical" evidence="1">
    <location>
        <begin position="37"/>
        <end position="57"/>
    </location>
</feature>
<dbReference type="HOGENOM" id="CLU_2863323_0_0_3"/>
<keyword evidence="1" id="KW-0472">Membrane</keyword>
<dbReference type="AlphaFoldDB" id="D7E0P5"/>
<organism evidence="2 3">
    <name type="scientific">Nostoc azollae (strain 0708)</name>
    <name type="common">Anabaena azollae (strain 0708)</name>
    <dbReference type="NCBI Taxonomy" id="551115"/>
    <lineage>
        <taxon>Bacteria</taxon>
        <taxon>Bacillati</taxon>
        <taxon>Cyanobacteriota</taxon>
        <taxon>Cyanophyceae</taxon>
        <taxon>Nostocales</taxon>
        <taxon>Nostocaceae</taxon>
        <taxon>Trichormus</taxon>
    </lineage>
</organism>
<dbReference type="EMBL" id="CP002059">
    <property type="protein sequence ID" value="ADI64701.1"/>
    <property type="molecule type" value="Genomic_DNA"/>
</dbReference>
<gene>
    <name evidence="2" type="ordered locus">Aazo_2866</name>
</gene>